<name>A0A1Z3UAI0_BREVE</name>
<protein>
    <submittedName>
        <fullName evidence="1">Uncharacterized protein</fullName>
    </submittedName>
</protein>
<organism evidence="1 3">
    <name type="scientific">Brevundimonas vesicularis</name>
    <name type="common">Pseudomonas vesicularis</name>
    <dbReference type="NCBI Taxonomy" id="41276"/>
    <lineage>
        <taxon>Bacteria</taxon>
        <taxon>Pseudomonadati</taxon>
        <taxon>Pseudomonadota</taxon>
        <taxon>Alphaproteobacteria</taxon>
        <taxon>Caulobacterales</taxon>
        <taxon>Caulobacteraceae</taxon>
        <taxon>Brevundimonas</taxon>
    </lineage>
</organism>
<dbReference type="EMBL" id="CP022048">
    <property type="protein sequence ID" value="ASE40278.1"/>
    <property type="molecule type" value="Genomic_DNA"/>
</dbReference>
<dbReference type="RefSeq" id="WP_066624392.1">
    <property type="nucleotide sequence ID" value="NZ_CP022048.2"/>
</dbReference>
<dbReference type="Proteomes" id="UP001272940">
    <property type="component" value="Unassembled WGS sequence"/>
</dbReference>
<proteinExistence type="predicted"/>
<dbReference type="GeneID" id="34014287"/>
<reference evidence="2 4" key="4">
    <citation type="journal article" date="2023" name="FEMS Microbes">
        <title>Whole genomes of deep-sea sponge-associated bacteria exhibit high novel natural product potential.</title>
        <authorList>
            <person name="Hesketh-Best P.J."/>
            <person name="January G.G."/>
            <person name="Koch M.J."/>
            <person name="Warburton P.J."/>
            <person name="Howell K.L."/>
            <person name="Upton M."/>
        </authorList>
    </citation>
    <scope>NUCLEOTIDE SEQUENCE [LARGE SCALE GENOMIC DNA]</scope>
    <source>
        <strain evidence="2 4">PC206-O</strain>
    </source>
</reference>
<accession>A0A1Z3UAI0</accession>
<dbReference type="Proteomes" id="UP000197050">
    <property type="component" value="Chromosome"/>
</dbReference>
<sequence length="121" mass="12976">MKRAEQAAAIAARLQHALLQAEAGQDQSIHRLGRLTQVMTRSRREAGLAATVGQPAFDALARALAAQIEAQSAMVDLHEALAEVKDRTKFRSVRLGGLDKQDDPVPRVTKATALRVVEGAA</sequence>
<reference evidence="1" key="2">
    <citation type="submission" date="2017-12" db="EMBL/GenBank/DDBJ databases">
        <title>FDA dAtabase for Regulatory Grade micrObial Sequences (FDA-ARGOS): Supporting development and validation of Infectious Disease Dx tests.</title>
        <authorList>
            <person name="Campos J."/>
            <person name="Goldberg B."/>
            <person name="Tallon L."/>
            <person name="Sadzewicz L."/>
            <person name="Sengamalay N."/>
            <person name="Ott S."/>
            <person name="Godinez A."/>
            <person name="Nagaraj S."/>
            <person name="Vavikolanu K."/>
            <person name="Vyas G."/>
            <person name="Nadendla S."/>
            <person name="Aluvathingal J."/>
            <person name="Geyer C."/>
            <person name="Nandy P."/>
            <person name="Hobson J."/>
            <person name="Sichtig H."/>
        </authorList>
    </citation>
    <scope>NUCLEOTIDE SEQUENCE</scope>
    <source>
        <strain evidence="1">FDAARGOS_289</strain>
    </source>
</reference>
<evidence type="ECO:0000313" key="1">
    <source>
        <dbReference type="EMBL" id="ASE40278.1"/>
    </source>
</evidence>
<reference evidence="3" key="1">
    <citation type="submission" date="2017-06" db="EMBL/GenBank/DDBJ databases">
        <title>FDA dAtabase for Regulatory Grade micrObial Sequences (FDA-ARGOS): Supporting development and validation of Infectious Disease Dx tests.</title>
        <authorList>
            <person name="Minogue T."/>
            <person name="Wolcott M."/>
            <person name="Wasieloski L."/>
            <person name="Aguilar W."/>
            <person name="Moore D."/>
            <person name="Tallon L."/>
            <person name="Sadzewicz L."/>
            <person name="Sengamalay N."/>
            <person name="Ott S."/>
            <person name="Godinez A."/>
            <person name="Nagaraj S."/>
            <person name="Nadendla S."/>
            <person name="Geyer C."/>
            <person name="Sichtig H."/>
        </authorList>
    </citation>
    <scope>NUCLEOTIDE SEQUENCE [LARGE SCALE GENOMIC DNA]</scope>
    <source>
        <strain evidence="3">FDAARGOS_289</strain>
    </source>
</reference>
<dbReference type="EMBL" id="JAMYEC010000002">
    <property type="protein sequence ID" value="MDX2334300.1"/>
    <property type="molecule type" value="Genomic_DNA"/>
</dbReference>
<dbReference type="AlphaFoldDB" id="A0A1Z3UAI0"/>
<evidence type="ECO:0000313" key="2">
    <source>
        <dbReference type="EMBL" id="MDX2334300.1"/>
    </source>
</evidence>
<keyword evidence="4" id="KW-1185">Reference proteome</keyword>
<evidence type="ECO:0000313" key="4">
    <source>
        <dbReference type="Proteomes" id="UP001272940"/>
    </source>
</evidence>
<dbReference type="KEGG" id="bvc:CEP68_12625"/>
<gene>
    <name evidence="1" type="ORF">CEP68_12625</name>
    <name evidence="2" type="ORF">NJD11_05015</name>
</gene>
<reference evidence="2" key="3">
    <citation type="submission" date="2022-06" db="EMBL/GenBank/DDBJ databases">
        <authorList>
            <person name="Hesketh-Best P.J."/>
            <person name="Koch M.J."/>
        </authorList>
    </citation>
    <scope>NUCLEOTIDE SEQUENCE</scope>
    <source>
        <strain evidence="2">PC206-O</strain>
    </source>
</reference>
<evidence type="ECO:0000313" key="3">
    <source>
        <dbReference type="Proteomes" id="UP000197050"/>
    </source>
</evidence>